<evidence type="ECO:0000256" key="4">
    <source>
        <dbReference type="ARBA" id="ARBA00022519"/>
    </source>
</evidence>
<comment type="caution">
    <text evidence="11">The sequence shown here is derived from an EMBL/GenBank/DDBJ whole genome shotgun (WGS) entry which is preliminary data.</text>
</comment>
<accession>A0A2G1URI7</accession>
<dbReference type="InterPro" id="IPR024961">
    <property type="entry name" value="T2SS_GspC_N"/>
</dbReference>
<proteinExistence type="predicted"/>
<dbReference type="Gene3D" id="2.30.42.10">
    <property type="match status" value="1"/>
</dbReference>
<keyword evidence="4" id="KW-0997">Cell inner membrane</keyword>
<evidence type="ECO:0000259" key="10">
    <source>
        <dbReference type="Pfam" id="PF11356"/>
    </source>
</evidence>
<evidence type="ECO:0000256" key="5">
    <source>
        <dbReference type="ARBA" id="ARBA00022692"/>
    </source>
</evidence>
<evidence type="ECO:0000313" key="11">
    <source>
        <dbReference type="EMBL" id="PHQ17082.1"/>
    </source>
</evidence>
<dbReference type="EMBL" id="NTFH01000001">
    <property type="protein sequence ID" value="PHQ17082.1"/>
    <property type="molecule type" value="Genomic_DNA"/>
</dbReference>
<keyword evidence="2" id="KW-0813">Transport</keyword>
<dbReference type="AlphaFoldDB" id="A0A2G1URI7"/>
<evidence type="ECO:0000256" key="2">
    <source>
        <dbReference type="ARBA" id="ARBA00022448"/>
    </source>
</evidence>
<organism evidence="11 12">
    <name type="scientific">Marinobacter profundi</name>
    <dbReference type="NCBI Taxonomy" id="2666256"/>
    <lineage>
        <taxon>Bacteria</taxon>
        <taxon>Pseudomonadati</taxon>
        <taxon>Pseudomonadota</taxon>
        <taxon>Gammaproteobacteria</taxon>
        <taxon>Pseudomonadales</taxon>
        <taxon>Marinobacteraceae</taxon>
        <taxon>Marinobacter</taxon>
    </lineage>
</organism>
<keyword evidence="5 9" id="KW-0812">Transmembrane</keyword>
<dbReference type="SUPFAM" id="SSF50156">
    <property type="entry name" value="PDZ domain-like"/>
    <property type="match status" value="1"/>
</dbReference>
<gene>
    <name evidence="11" type="ORF">CLH61_00530</name>
</gene>
<feature type="domain" description="Type II secretion system protein GspC N-terminal" evidence="10">
    <location>
        <begin position="40"/>
        <end position="173"/>
    </location>
</feature>
<dbReference type="GO" id="GO:0015031">
    <property type="term" value="P:protein transport"/>
    <property type="evidence" value="ECO:0007669"/>
    <property type="project" value="UniProtKB-KW"/>
</dbReference>
<protein>
    <submittedName>
        <fullName evidence="11">General secretion pathway protein GspC</fullName>
    </submittedName>
</protein>
<keyword evidence="7 9" id="KW-1133">Transmembrane helix</keyword>
<reference evidence="11 12" key="1">
    <citation type="submission" date="2017-09" db="EMBL/GenBank/DDBJ databases">
        <title>The draft genome sequences of Marinobacter sp. PWS21.</title>
        <authorList>
            <person name="Cao J."/>
        </authorList>
    </citation>
    <scope>NUCLEOTIDE SEQUENCE [LARGE SCALE GENOMIC DNA]</scope>
    <source>
        <strain evidence="11 12">PWS21</strain>
    </source>
</reference>
<dbReference type="GO" id="GO:0005886">
    <property type="term" value="C:plasma membrane"/>
    <property type="evidence" value="ECO:0007669"/>
    <property type="project" value="UniProtKB-SubCell"/>
</dbReference>
<evidence type="ECO:0000256" key="6">
    <source>
        <dbReference type="ARBA" id="ARBA00022927"/>
    </source>
</evidence>
<dbReference type="Pfam" id="PF11356">
    <property type="entry name" value="T2SSC"/>
    <property type="match status" value="1"/>
</dbReference>
<feature type="transmembrane region" description="Helical" evidence="9">
    <location>
        <begin position="35"/>
        <end position="57"/>
    </location>
</feature>
<dbReference type="Gene3D" id="2.30.30.830">
    <property type="match status" value="1"/>
</dbReference>
<evidence type="ECO:0000256" key="1">
    <source>
        <dbReference type="ARBA" id="ARBA00004533"/>
    </source>
</evidence>
<dbReference type="InterPro" id="IPR036034">
    <property type="entry name" value="PDZ_sf"/>
</dbReference>
<keyword evidence="12" id="KW-1185">Reference proteome</keyword>
<evidence type="ECO:0000256" key="7">
    <source>
        <dbReference type="ARBA" id="ARBA00022989"/>
    </source>
</evidence>
<evidence type="ECO:0000256" key="3">
    <source>
        <dbReference type="ARBA" id="ARBA00022475"/>
    </source>
</evidence>
<name>A0A2G1URI7_9GAMM</name>
<keyword evidence="3" id="KW-1003">Cell membrane</keyword>
<evidence type="ECO:0000313" key="12">
    <source>
        <dbReference type="Proteomes" id="UP000231409"/>
    </source>
</evidence>
<evidence type="ECO:0000256" key="8">
    <source>
        <dbReference type="ARBA" id="ARBA00023136"/>
    </source>
</evidence>
<comment type="subcellular location">
    <subcellularLocation>
        <location evidence="1">Cell inner membrane</location>
    </subcellularLocation>
</comment>
<sequence>MAKVQSRVRSRVQSRVPSKVPSVTLARASRWLANFLLAGLVVYLAVVLARVSWLVAWQDRPLATVTSQPAGASGARLAGQSLAAYELFGRPQGQARVADVVREAAPKTRLKLRLEGVLLAERPEESGAIVAGSDGETAHYRVGDMLPGNAELAEVEPSQILIRRNGKYETLTFEESVATGMVEEAPVEQARDNSPDAFLADARERLDSQGAQALATYGLKPAEEGGSSGYVYDGSNALLNAVNLKSGDVITAVNGQPLGDLQQDMMLLESWRNEAQLMIEIQRDGATMTVTYAIPEQWR</sequence>
<keyword evidence="6" id="KW-0653">Protein transport</keyword>
<dbReference type="Proteomes" id="UP000231409">
    <property type="component" value="Unassembled WGS sequence"/>
</dbReference>
<keyword evidence="8 9" id="KW-0472">Membrane</keyword>
<evidence type="ECO:0000256" key="9">
    <source>
        <dbReference type="SAM" id="Phobius"/>
    </source>
</evidence>